<dbReference type="AlphaFoldDB" id="A0A2K3K6L8"/>
<dbReference type="GO" id="GO:0003676">
    <property type="term" value="F:nucleic acid binding"/>
    <property type="evidence" value="ECO:0007669"/>
    <property type="project" value="InterPro"/>
</dbReference>
<evidence type="ECO:0000313" key="1">
    <source>
        <dbReference type="EMBL" id="PNX61916.1"/>
    </source>
</evidence>
<keyword evidence="1" id="KW-0347">Helicase</keyword>
<comment type="caution">
    <text evidence="1">The sequence shown here is derived from an EMBL/GenBank/DDBJ whole genome shotgun (WGS) entry which is preliminary data.</text>
</comment>
<dbReference type="GO" id="GO:0004386">
    <property type="term" value="F:helicase activity"/>
    <property type="evidence" value="ECO:0007669"/>
    <property type="project" value="UniProtKB-KW"/>
</dbReference>
<evidence type="ECO:0000313" key="2">
    <source>
        <dbReference type="Proteomes" id="UP000236291"/>
    </source>
</evidence>
<reference evidence="1 2" key="2">
    <citation type="journal article" date="2017" name="Front. Plant Sci.">
        <title>Gene Classification and Mining of Molecular Markers Useful in Red Clover (Trifolium pratense) Breeding.</title>
        <authorList>
            <person name="Istvanek J."/>
            <person name="Dluhosova J."/>
            <person name="Dluhos P."/>
            <person name="Patkova L."/>
            <person name="Nedelnik J."/>
            <person name="Repkova J."/>
        </authorList>
    </citation>
    <scope>NUCLEOTIDE SEQUENCE [LARGE SCALE GENOMIC DNA]</scope>
    <source>
        <strain evidence="2">cv. Tatra</strain>
        <tissue evidence="1">Young leaves</tissue>
    </source>
</reference>
<organism evidence="1 2">
    <name type="scientific">Trifolium pratense</name>
    <name type="common">Red clover</name>
    <dbReference type="NCBI Taxonomy" id="57577"/>
    <lineage>
        <taxon>Eukaryota</taxon>
        <taxon>Viridiplantae</taxon>
        <taxon>Streptophyta</taxon>
        <taxon>Embryophyta</taxon>
        <taxon>Tracheophyta</taxon>
        <taxon>Spermatophyta</taxon>
        <taxon>Magnoliopsida</taxon>
        <taxon>eudicotyledons</taxon>
        <taxon>Gunneridae</taxon>
        <taxon>Pentapetalae</taxon>
        <taxon>rosids</taxon>
        <taxon>fabids</taxon>
        <taxon>Fabales</taxon>
        <taxon>Fabaceae</taxon>
        <taxon>Papilionoideae</taxon>
        <taxon>50 kb inversion clade</taxon>
        <taxon>NPAAA clade</taxon>
        <taxon>Hologalegina</taxon>
        <taxon>IRL clade</taxon>
        <taxon>Trifolieae</taxon>
        <taxon>Trifolium</taxon>
    </lineage>
</organism>
<dbReference type="InterPro" id="IPR036397">
    <property type="entry name" value="RNaseH_sf"/>
</dbReference>
<reference evidence="1 2" key="1">
    <citation type="journal article" date="2014" name="Am. J. Bot.">
        <title>Genome assembly and annotation for red clover (Trifolium pratense; Fabaceae).</title>
        <authorList>
            <person name="Istvanek J."/>
            <person name="Jaros M."/>
            <person name="Krenek A."/>
            <person name="Repkova J."/>
        </authorList>
    </citation>
    <scope>NUCLEOTIDE SEQUENCE [LARGE SCALE GENOMIC DNA]</scope>
    <source>
        <strain evidence="2">cv. Tatra</strain>
        <tissue evidence="1">Young leaves</tissue>
    </source>
</reference>
<name>A0A2K3K6L8_TRIPR</name>
<keyword evidence="1" id="KW-0067">ATP-binding</keyword>
<sequence>MAAAVIRDHQDNSGHTALIRSHEQIPYRLASGIFFWIVNADGFVKFKNPSLTNTLISSKNSLELFIDPLDLTIFKVEYDHDSVDEMIYKILGIKVELREDIRMSNWSQECLTDHQVAYACVQTHCACLAGFKFRAWVHCL</sequence>
<dbReference type="Proteomes" id="UP000236291">
    <property type="component" value="Unassembled WGS sequence"/>
</dbReference>
<dbReference type="SUPFAM" id="SSF53098">
    <property type="entry name" value="Ribonuclease H-like"/>
    <property type="match status" value="1"/>
</dbReference>
<dbReference type="EMBL" id="ASHM01086400">
    <property type="protein sequence ID" value="PNX61916.1"/>
    <property type="molecule type" value="Genomic_DNA"/>
</dbReference>
<keyword evidence="1" id="KW-0547">Nucleotide-binding</keyword>
<gene>
    <name evidence="1" type="ORF">L195_g052702</name>
</gene>
<proteinExistence type="predicted"/>
<protein>
    <submittedName>
        <fullName evidence="1">Werner syndrome ATP-dependent helicase</fullName>
    </submittedName>
</protein>
<dbReference type="Gene3D" id="3.30.420.10">
    <property type="entry name" value="Ribonuclease H-like superfamily/Ribonuclease H"/>
    <property type="match status" value="1"/>
</dbReference>
<keyword evidence="1" id="KW-0378">Hydrolase</keyword>
<accession>A0A2K3K6L8</accession>
<dbReference type="InterPro" id="IPR012337">
    <property type="entry name" value="RNaseH-like_sf"/>
</dbReference>